<dbReference type="PROSITE" id="PS00129">
    <property type="entry name" value="GLYCOSYL_HYDROL_F31_1"/>
    <property type="match status" value="1"/>
</dbReference>
<accession>A0A9D1UNT6</accession>
<reference evidence="8" key="1">
    <citation type="journal article" date="2021" name="PeerJ">
        <title>Extensive microbial diversity within the chicken gut microbiome revealed by metagenomics and culture.</title>
        <authorList>
            <person name="Gilroy R."/>
            <person name="Ravi A."/>
            <person name="Getino M."/>
            <person name="Pursley I."/>
            <person name="Horton D.L."/>
            <person name="Alikhan N.F."/>
            <person name="Baker D."/>
            <person name="Gharbi K."/>
            <person name="Hall N."/>
            <person name="Watson M."/>
            <person name="Adriaenssens E.M."/>
            <person name="Foster-Nyarko E."/>
            <person name="Jarju S."/>
            <person name="Secka A."/>
            <person name="Antonio M."/>
            <person name="Oren A."/>
            <person name="Chaudhuri R.R."/>
            <person name="La Ragione R."/>
            <person name="Hildebrand F."/>
            <person name="Pallen M.J."/>
        </authorList>
    </citation>
    <scope>NUCLEOTIDE SEQUENCE</scope>
    <source>
        <strain evidence="8">ChiGjej6B6-1540</strain>
    </source>
</reference>
<comment type="caution">
    <text evidence="8">The sequence shown here is derived from an EMBL/GenBank/DDBJ whole genome shotgun (WGS) entry which is preliminary data.</text>
</comment>
<evidence type="ECO:0000256" key="3">
    <source>
        <dbReference type="ARBA" id="ARBA00023295"/>
    </source>
</evidence>
<keyword evidence="3 4" id="KW-0326">Glycosidase</keyword>
<dbReference type="Gene3D" id="3.20.20.80">
    <property type="entry name" value="Glycosidases"/>
    <property type="match status" value="1"/>
</dbReference>
<dbReference type="CDD" id="cd14752">
    <property type="entry name" value="GH31_N"/>
    <property type="match status" value="1"/>
</dbReference>
<feature type="domain" description="Glycoside hydrolase family 31 TIM barrel" evidence="5">
    <location>
        <begin position="155"/>
        <end position="515"/>
    </location>
</feature>
<evidence type="ECO:0000313" key="9">
    <source>
        <dbReference type="Proteomes" id="UP000824192"/>
    </source>
</evidence>
<evidence type="ECO:0000313" key="8">
    <source>
        <dbReference type="EMBL" id="HIW94679.1"/>
    </source>
</evidence>
<dbReference type="Gene3D" id="2.60.40.1760">
    <property type="entry name" value="glycosyl hydrolase (family 31)"/>
    <property type="match status" value="1"/>
</dbReference>
<evidence type="ECO:0000256" key="4">
    <source>
        <dbReference type="RuleBase" id="RU361185"/>
    </source>
</evidence>
<feature type="domain" description="Glycosyl hydrolase family 31 C-terminal" evidence="7">
    <location>
        <begin position="527"/>
        <end position="613"/>
    </location>
</feature>
<dbReference type="Pfam" id="PF21365">
    <property type="entry name" value="Glyco_hydro_31_3rd"/>
    <property type="match status" value="1"/>
</dbReference>
<dbReference type="GO" id="GO:0004553">
    <property type="term" value="F:hydrolase activity, hydrolyzing O-glycosyl compounds"/>
    <property type="evidence" value="ECO:0007669"/>
    <property type="project" value="InterPro"/>
</dbReference>
<name>A0A9D1UNT6_9FIRM</name>
<dbReference type="Gene3D" id="2.60.40.4040">
    <property type="match status" value="1"/>
</dbReference>
<sequence length="679" mass="77353">MIRKYVYGTPFDTEAVVGAYDLGADQPPWLTVSASGRRFSCPLEEEDQVYGLGEQVRGINKRGWRYVSWCSDDPYHLETARSLYAAHNFLIVTGPTRTFGLFVEHPGRVTFDIGDTKRDLLTIETEGEGVALYLVEGGGPWEIARSFRKLIGRSYIPPRWAFGYGQSRWSYFSADEVRQVAAGYREAGIPLDMIYLDIDYMEGYKDFTVNTEAFPDLAALSAELKEEGIRLVPIIDAGVKVEEGYPVYEEGVSKGYFCQNEDGTPFTAAVWPGWVHFPDVLNPEARAWFGDWYRVLLDQGIEGFWNDMNEPAIFYSRARMEELAGEKEKRMASGKTEPEALASMREEMGTLSNRLEDYRSFWHNTPAGPMRHDAVHNLYGGSMTRAAGEAFARYAPDKRILLFSRSSYIGSHRYGGIWTGDNYSWWSHLLLNLQQMPGLNMCGFLYTGADLGGFGADTTEDLLLRWMSLGLFLPLMRNHSTLGVRRQELYRYPDSRAAFRLMVGLRYRLLPYLYSEFMKAALRDDLYARPLAFVYPEDDMARQVEDQLFIGESIMIAPVYTQNAKGRYVYLPERMKLVRFRTLERWDEEILEKGHHYISVALDEVVFFLREGHLAPLSAGGACVEQVTAEDLTLLSFGDGAAYEFYWDDGVSTDYTDPAHITWLRAGSPKEAFHEHPGN</sequence>
<comment type="similarity">
    <text evidence="1 4">Belongs to the glycosyl hydrolase 31 family.</text>
</comment>
<dbReference type="SUPFAM" id="SSF51445">
    <property type="entry name" value="(Trans)glycosidases"/>
    <property type="match status" value="1"/>
</dbReference>
<dbReference type="PANTHER" id="PTHR22762:SF120">
    <property type="entry name" value="HETEROGLYCAN GLUCOSIDASE 1"/>
    <property type="match status" value="1"/>
</dbReference>
<evidence type="ECO:0000259" key="7">
    <source>
        <dbReference type="Pfam" id="PF21365"/>
    </source>
</evidence>
<dbReference type="Proteomes" id="UP000824192">
    <property type="component" value="Unassembled WGS sequence"/>
</dbReference>
<dbReference type="SUPFAM" id="SSF74650">
    <property type="entry name" value="Galactose mutarotase-like"/>
    <property type="match status" value="1"/>
</dbReference>
<dbReference type="InterPro" id="IPR030458">
    <property type="entry name" value="Glyco_hydro_31_AS"/>
</dbReference>
<dbReference type="InterPro" id="IPR017853">
    <property type="entry name" value="GH"/>
</dbReference>
<dbReference type="CDD" id="cd06604">
    <property type="entry name" value="GH31_glucosidase_II_MalA"/>
    <property type="match status" value="1"/>
</dbReference>
<dbReference type="InterPro" id="IPR000322">
    <property type="entry name" value="Glyco_hydro_31_TIM"/>
</dbReference>
<dbReference type="InterPro" id="IPR025887">
    <property type="entry name" value="Glyco_hydro_31_N_dom"/>
</dbReference>
<dbReference type="AlphaFoldDB" id="A0A9D1UNT6"/>
<proteinExistence type="inferred from homology"/>
<dbReference type="SUPFAM" id="SSF51011">
    <property type="entry name" value="Glycosyl hydrolase domain"/>
    <property type="match status" value="1"/>
</dbReference>
<protein>
    <submittedName>
        <fullName evidence="8">Alpha-glucosidase</fullName>
    </submittedName>
</protein>
<dbReference type="GO" id="GO:0005975">
    <property type="term" value="P:carbohydrate metabolic process"/>
    <property type="evidence" value="ECO:0007669"/>
    <property type="project" value="InterPro"/>
</dbReference>
<evidence type="ECO:0000259" key="5">
    <source>
        <dbReference type="Pfam" id="PF01055"/>
    </source>
</evidence>
<evidence type="ECO:0000259" key="6">
    <source>
        <dbReference type="Pfam" id="PF13802"/>
    </source>
</evidence>
<gene>
    <name evidence="8" type="ORF">H9868_09110</name>
</gene>
<dbReference type="PANTHER" id="PTHR22762">
    <property type="entry name" value="ALPHA-GLUCOSIDASE"/>
    <property type="match status" value="1"/>
</dbReference>
<evidence type="ECO:0000256" key="2">
    <source>
        <dbReference type="ARBA" id="ARBA00022801"/>
    </source>
</evidence>
<dbReference type="InterPro" id="IPR048395">
    <property type="entry name" value="Glyco_hydro_31_C"/>
</dbReference>
<dbReference type="EMBL" id="DXGA01000196">
    <property type="protein sequence ID" value="HIW94679.1"/>
    <property type="molecule type" value="Genomic_DNA"/>
</dbReference>
<keyword evidence="2 4" id="KW-0378">Hydrolase</keyword>
<dbReference type="Pfam" id="PF01055">
    <property type="entry name" value="Glyco_hydro_31_2nd"/>
    <property type="match status" value="1"/>
</dbReference>
<organism evidence="8 9">
    <name type="scientific">Candidatus Flavonifractor merdipullorum</name>
    <dbReference type="NCBI Taxonomy" id="2838590"/>
    <lineage>
        <taxon>Bacteria</taxon>
        <taxon>Bacillati</taxon>
        <taxon>Bacillota</taxon>
        <taxon>Clostridia</taxon>
        <taxon>Eubacteriales</taxon>
        <taxon>Oscillospiraceae</taxon>
        <taxon>Flavonifractor</taxon>
    </lineage>
</organism>
<evidence type="ECO:0000256" key="1">
    <source>
        <dbReference type="ARBA" id="ARBA00007806"/>
    </source>
</evidence>
<dbReference type="GO" id="GO:0030246">
    <property type="term" value="F:carbohydrate binding"/>
    <property type="evidence" value="ECO:0007669"/>
    <property type="project" value="InterPro"/>
</dbReference>
<reference evidence="8" key="2">
    <citation type="submission" date="2021-04" db="EMBL/GenBank/DDBJ databases">
        <authorList>
            <person name="Gilroy R."/>
        </authorList>
    </citation>
    <scope>NUCLEOTIDE SEQUENCE</scope>
    <source>
        <strain evidence="8">ChiGjej6B6-1540</strain>
    </source>
</reference>
<feature type="domain" description="Glycoside hydrolase family 31 N-terminal" evidence="6">
    <location>
        <begin position="42"/>
        <end position="112"/>
    </location>
</feature>
<dbReference type="Pfam" id="PF13802">
    <property type="entry name" value="Gal_mutarotas_2"/>
    <property type="match status" value="1"/>
</dbReference>
<dbReference type="InterPro" id="IPR011013">
    <property type="entry name" value="Gal_mutarotase_sf_dom"/>
</dbReference>